<feature type="active site" description="Proton acceptor" evidence="14">
    <location>
        <position position="301"/>
    </location>
</feature>
<keyword evidence="19" id="KW-1185">Reference proteome</keyword>
<feature type="binding site" evidence="15">
    <location>
        <position position="304"/>
    </location>
    <ligand>
        <name>Zn(2+)</name>
        <dbReference type="ChEBI" id="CHEBI:29105"/>
        <note>catalytic</note>
    </ligand>
</feature>
<dbReference type="AlphaFoldDB" id="A0A6I3ISP0"/>
<evidence type="ECO:0000259" key="16">
    <source>
        <dbReference type="Pfam" id="PF01433"/>
    </source>
</evidence>
<feature type="binding site" evidence="15">
    <location>
        <position position="323"/>
    </location>
    <ligand>
        <name>Zn(2+)</name>
        <dbReference type="ChEBI" id="CHEBI:29105"/>
        <note>catalytic</note>
    </ligand>
</feature>
<keyword evidence="11" id="KW-0482">Metalloprotease</keyword>
<evidence type="ECO:0000256" key="6">
    <source>
        <dbReference type="ARBA" id="ARBA00022490"/>
    </source>
</evidence>
<evidence type="ECO:0000256" key="1">
    <source>
        <dbReference type="ARBA" id="ARBA00000098"/>
    </source>
</evidence>
<protein>
    <recommendedName>
        <fullName evidence="5">Aminopeptidase N</fullName>
        <ecNumber evidence="4">3.4.11.2</ecNumber>
    </recommendedName>
    <alternativeName>
        <fullName evidence="12">Alanine aminopeptidase</fullName>
    </alternativeName>
    <alternativeName>
        <fullName evidence="13">Lysyl aminopeptidase</fullName>
    </alternativeName>
</protein>
<dbReference type="Pfam" id="PF01433">
    <property type="entry name" value="Peptidase_M1"/>
    <property type="match status" value="1"/>
</dbReference>
<accession>A0A6I3ISP0</accession>
<dbReference type="Pfam" id="PF17900">
    <property type="entry name" value="Peptidase_M1_N"/>
    <property type="match status" value="1"/>
</dbReference>
<organism evidence="18 19">
    <name type="scientific">Arsenicicoccus cauae</name>
    <dbReference type="NCBI Taxonomy" id="2663847"/>
    <lineage>
        <taxon>Bacteria</taxon>
        <taxon>Bacillati</taxon>
        <taxon>Actinomycetota</taxon>
        <taxon>Actinomycetes</taxon>
        <taxon>Micrococcales</taxon>
        <taxon>Intrasporangiaceae</taxon>
        <taxon>Arsenicicoccus</taxon>
    </lineage>
</organism>
<evidence type="ECO:0000256" key="5">
    <source>
        <dbReference type="ARBA" id="ARBA00015611"/>
    </source>
</evidence>
<evidence type="ECO:0000256" key="12">
    <source>
        <dbReference type="ARBA" id="ARBA00029811"/>
    </source>
</evidence>
<keyword evidence="9" id="KW-0378">Hydrolase</keyword>
<evidence type="ECO:0000256" key="9">
    <source>
        <dbReference type="ARBA" id="ARBA00022801"/>
    </source>
</evidence>
<dbReference type="GO" id="GO:0005737">
    <property type="term" value="C:cytoplasm"/>
    <property type="evidence" value="ECO:0007669"/>
    <property type="project" value="UniProtKB-SubCell"/>
</dbReference>
<keyword evidence="7" id="KW-0645">Protease</keyword>
<dbReference type="GO" id="GO:0008237">
    <property type="term" value="F:metallopeptidase activity"/>
    <property type="evidence" value="ECO:0007669"/>
    <property type="project" value="UniProtKB-KW"/>
</dbReference>
<evidence type="ECO:0000313" key="19">
    <source>
        <dbReference type="Proteomes" id="UP000431092"/>
    </source>
</evidence>
<evidence type="ECO:0000256" key="10">
    <source>
        <dbReference type="ARBA" id="ARBA00022833"/>
    </source>
</evidence>
<dbReference type="GO" id="GO:0016285">
    <property type="term" value="F:alanyl aminopeptidase activity"/>
    <property type="evidence" value="ECO:0007669"/>
    <property type="project" value="UniProtKB-EC"/>
</dbReference>
<evidence type="ECO:0000256" key="15">
    <source>
        <dbReference type="PIRSR" id="PIRSR634015-3"/>
    </source>
</evidence>
<dbReference type="InterPro" id="IPR034015">
    <property type="entry name" value="M1_LTA4H"/>
</dbReference>
<dbReference type="PRINTS" id="PR00756">
    <property type="entry name" value="ALADIPTASE"/>
</dbReference>
<dbReference type="GO" id="GO:0006508">
    <property type="term" value="P:proteolysis"/>
    <property type="evidence" value="ECO:0007669"/>
    <property type="project" value="UniProtKB-KW"/>
</dbReference>
<feature type="domain" description="Peptidase M1 membrane alanine aminopeptidase" evidence="16">
    <location>
        <begin position="245"/>
        <end position="435"/>
    </location>
</feature>
<dbReference type="InterPro" id="IPR027268">
    <property type="entry name" value="Peptidase_M4/M1_CTD_sf"/>
</dbReference>
<dbReference type="PANTHER" id="PTHR45726:SF3">
    <property type="entry name" value="LEUKOTRIENE A-4 HYDROLASE"/>
    <property type="match status" value="1"/>
</dbReference>
<feature type="active site" description="Proton donor" evidence="14">
    <location>
        <position position="376"/>
    </location>
</feature>
<dbReference type="PANTHER" id="PTHR45726">
    <property type="entry name" value="LEUKOTRIENE A-4 HYDROLASE"/>
    <property type="match status" value="1"/>
</dbReference>
<reference evidence="18 19" key="1">
    <citation type="submission" date="2019-11" db="EMBL/GenBank/DDBJ databases">
        <title>Whole genome sequencing identifies a novel species of the genus Arsenicicoccus isolated from human blood.</title>
        <authorList>
            <person name="Jeong J.H."/>
            <person name="Kweon O.J."/>
            <person name="Kim H.R."/>
            <person name="Kim T.-H."/>
            <person name="Ha S.-M."/>
            <person name="Lee M.-K."/>
        </authorList>
    </citation>
    <scope>NUCLEOTIDE SEQUENCE [LARGE SCALE GENOMIC DNA]</scope>
    <source>
        <strain evidence="18 19">MKL-02</strain>
    </source>
</reference>
<dbReference type="EC" id="3.4.11.2" evidence="4"/>
<dbReference type="InterPro" id="IPR014782">
    <property type="entry name" value="Peptidase_M1_dom"/>
</dbReference>
<evidence type="ECO:0000256" key="11">
    <source>
        <dbReference type="ARBA" id="ARBA00023049"/>
    </source>
</evidence>
<dbReference type="SUPFAM" id="SSF55486">
    <property type="entry name" value="Metalloproteases ('zincins'), catalytic domain"/>
    <property type="match status" value="1"/>
</dbReference>
<evidence type="ECO:0000256" key="14">
    <source>
        <dbReference type="PIRSR" id="PIRSR634015-1"/>
    </source>
</evidence>
<keyword evidence="10 15" id="KW-0862">Zinc</keyword>
<dbReference type="Gene3D" id="2.60.40.1730">
    <property type="entry name" value="tricorn interacting facor f3 domain"/>
    <property type="match status" value="1"/>
</dbReference>
<gene>
    <name evidence="18" type="ORF">GGG17_04700</name>
</gene>
<dbReference type="Proteomes" id="UP000431092">
    <property type="component" value="Unassembled WGS sequence"/>
</dbReference>
<name>A0A6I3ISP0_9MICO</name>
<dbReference type="InterPro" id="IPR042097">
    <property type="entry name" value="Aminopeptidase_N-like_N_sf"/>
</dbReference>
<evidence type="ECO:0000256" key="13">
    <source>
        <dbReference type="ARBA" id="ARBA00031533"/>
    </source>
</evidence>
<feature type="domain" description="Aminopeptidase N-like N-terminal" evidence="17">
    <location>
        <begin position="32"/>
        <end position="203"/>
    </location>
</feature>
<evidence type="ECO:0000256" key="3">
    <source>
        <dbReference type="ARBA" id="ARBA00010136"/>
    </source>
</evidence>
<keyword evidence="6" id="KW-0963">Cytoplasm</keyword>
<dbReference type="CDD" id="cd09603">
    <property type="entry name" value="M1_APN_like"/>
    <property type="match status" value="1"/>
</dbReference>
<evidence type="ECO:0000256" key="7">
    <source>
        <dbReference type="ARBA" id="ARBA00022670"/>
    </source>
</evidence>
<dbReference type="EMBL" id="WLVL01000018">
    <property type="protein sequence ID" value="MTB71281.1"/>
    <property type="molecule type" value="Genomic_DNA"/>
</dbReference>
<comment type="cofactor">
    <cofactor evidence="15">
        <name>Zn(2+)</name>
        <dbReference type="ChEBI" id="CHEBI:29105"/>
    </cofactor>
    <text evidence="15">Binds 1 zinc ion per subunit.</text>
</comment>
<comment type="caution">
    <text evidence="18">The sequence shown here is derived from an EMBL/GenBank/DDBJ whole genome shotgun (WGS) entry which is preliminary data.</text>
</comment>
<comment type="catalytic activity">
    <reaction evidence="1">
        <text>Release of an N-terminal amino acid, Xaa-|-Yaa- from a peptide, amide or arylamide. Xaa is preferably Ala, but may be most amino acids including Pro (slow action). When a terminal hydrophobic residue is followed by a prolyl residue, the two may be released as an intact Xaa-Pro dipeptide.</text>
        <dbReference type="EC" id="3.4.11.2"/>
    </reaction>
</comment>
<comment type="subcellular location">
    <subcellularLocation>
        <location evidence="2">Cytoplasm</location>
    </subcellularLocation>
</comment>
<evidence type="ECO:0000259" key="17">
    <source>
        <dbReference type="Pfam" id="PF17900"/>
    </source>
</evidence>
<feature type="binding site" evidence="15">
    <location>
        <position position="300"/>
    </location>
    <ligand>
        <name>Zn(2+)</name>
        <dbReference type="ChEBI" id="CHEBI:29105"/>
        <note>catalytic</note>
    </ligand>
</feature>
<keyword evidence="8 15" id="KW-0479">Metal-binding</keyword>
<dbReference type="GO" id="GO:0008270">
    <property type="term" value="F:zinc ion binding"/>
    <property type="evidence" value="ECO:0007669"/>
    <property type="project" value="InterPro"/>
</dbReference>
<proteinExistence type="inferred from homology"/>
<dbReference type="Gene3D" id="1.10.390.10">
    <property type="entry name" value="Neutral Protease Domain 2"/>
    <property type="match status" value="1"/>
</dbReference>
<dbReference type="InterPro" id="IPR045357">
    <property type="entry name" value="Aminopeptidase_N-like_N"/>
</dbReference>
<sequence>MRPPALPRPRTAVGIEPDPYVPAHGDTSYTVAHYDLELDYRVASNRLAGRARIHVRPTRRIDRLALDLAAPLAVAKVLVDGKRVRYAHRGGRLTVTLPAQVAAGAAPVVEVQWSGNPRPSRGPWGEVGWEELTEGVLVAGQPDGAPTWFPCNDHPGITSTYATTVTCDSPYTVVTNGVLVQRVVRGSRTTWSYEQREPMAPYLASLQIGAYTSVRIADAPDIPQTVYVPRRLQAQALHDFGRQPQMMAVFTELFGPYPFPAYDVVVTADPLEIPLESQGFSTFGANHCTGRRSDERLVAHELAHQWFGNAVGVATWQHIWLNEGFACYAEWLWAPHGGGQSTDAQARRWHASVKRRPQDLVLADPGAPDMFDDRVYKRGALTLHALRITVGDKVFGELIQSWVAEHLHSVVTTDMFVAHAERYGGATARSLLKAWLEQPTLPELPRR</sequence>
<dbReference type="InterPro" id="IPR001930">
    <property type="entry name" value="Peptidase_M1"/>
</dbReference>
<dbReference type="SUPFAM" id="SSF63737">
    <property type="entry name" value="Leukotriene A4 hydrolase N-terminal domain"/>
    <property type="match status" value="1"/>
</dbReference>
<evidence type="ECO:0000256" key="2">
    <source>
        <dbReference type="ARBA" id="ARBA00004496"/>
    </source>
</evidence>
<comment type="similarity">
    <text evidence="3">Belongs to the peptidase M1 family.</text>
</comment>
<evidence type="ECO:0000313" key="18">
    <source>
        <dbReference type="EMBL" id="MTB71281.1"/>
    </source>
</evidence>
<evidence type="ECO:0000256" key="4">
    <source>
        <dbReference type="ARBA" id="ARBA00012564"/>
    </source>
</evidence>
<evidence type="ECO:0000256" key="8">
    <source>
        <dbReference type="ARBA" id="ARBA00022723"/>
    </source>
</evidence>
<dbReference type="RefSeq" id="WP_154592616.1">
    <property type="nucleotide sequence ID" value="NZ_WLVL01000018.1"/>
</dbReference>